<dbReference type="EMBL" id="CP090978">
    <property type="protein sequence ID" value="UJF35764.1"/>
    <property type="molecule type" value="Genomic_DNA"/>
</dbReference>
<name>A0ABY3SPZ9_9BACL</name>
<proteinExistence type="predicted"/>
<reference evidence="2 3" key="1">
    <citation type="journal article" date="2024" name="Int. J. Syst. Evol. Microbiol.">
        <title>Paenibacillus hexagrammi sp. nov., a novel bacterium isolated from the gut content of Hexagrammos agrammus.</title>
        <authorList>
            <person name="Jung H.K."/>
            <person name="Kim D.G."/>
            <person name="Zin H."/>
            <person name="Park J."/>
            <person name="Jung H."/>
            <person name="Kim Y.O."/>
            <person name="Kong H.J."/>
            <person name="Kim J.W."/>
            <person name="Kim Y.S."/>
        </authorList>
    </citation>
    <scope>NUCLEOTIDE SEQUENCE [LARGE SCALE GENOMIC DNA]</scope>
    <source>
        <strain evidence="2 3">YPD9-1</strain>
    </source>
</reference>
<protein>
    <submittedName>
        <fullName evidence="2">Uncharacterized protein</fullName>
    </submittedName>
</protein>
<evidence type="ECO:0000256" key="1">
    <source>
        <dbReference type="SAM" id="SignalP"/>
    </source>
</evidence>
<feature type="signal peptide" evidence="1">
    <location>
        <begin position="1"/>
        <end position="26"/>
    </location>
</feature>
<accession>A0ABY3SPZ9</accession>
<evidence type="ECO:0000313" key="3">
    <source>
        <dbReference type="Proteomes" id="UP001649230"/>
    </source>
</evidence>
<sequence>MKLLKVVTSAALSSAMLLTIASGAFAQASSPATKEASDVSVTLDGKTTTFSSTEIDKLAAQNNVDANALRKAIESGPDEEG</sequence>
<gene>
    <name evidence="2" type="ORF">L0M14_12140</name>
</gene>
<feature type="chain" id="PRO_5046800023" evidence="1">
    <location>
        <begin position="27"/>
        <end position="81"/>
    </location>
</feature>
<keyword evidence="1" id="KW-0732">Signal</keyword>
<organism evidence="2 3">
    <name type="scientific">Paenibacillus hexagrammi</name>
    <dbReference type="NCBI Taxonomy" id="2908839"/>
    <lineage>
        <taxon>Bacteria</taxon>
        <taxon>Bacillati</taxon>
        <taxon>Bacillota</taxon>
        <taxon>Bacilli</taxon>
        <taxon>Bacillales</taxon>
        <taxon>Paenibacillaceae</taxon>
        <taxon>Paenibacillus</taxon>
    </lineage>
</organism>
<dbReference type="RefSeq" id="WP_235122321.1">
    <property type="nucleotide sequence ID" value="NZ_CP090978.1"/>
</dbReference>
<dbReference type="Proteomes" id="UP001649230">
    <property type="component" value="Chromosome"/>
</dbReference>
<keyword evidence="3" id="KW-1185">Reference proteome</keyword>
<evidence type="ECO:0000313" key="2">
    <source>
        <dbReference type="EMBL" id="UJF35764.1"/>
    </source>
</evidence>